<comment type="caution">
    <text evidence="2">The sequence shown here is derived from an EMBL/GenBank/DDBJ whole genome shotgun (WGS) entry which is preliminary data.</text>
</comment>
<evidence type="ECO:0000259" key="1">
    <source>
        <dbReference type="Pfam" id="PF12146"/>
    </source>
</evidence>
<dbReference type="Gene3D" id="3.40.50.1820">
    <property type="entry name" value="alpha/beta hydrolase"/>
    <property type="match status" value="1"/>
</dbReference>
<dbReference type="RefSeq" id="WP_110390039.1">
    <property type="nucleotide sequence ID" value="NZ_DAIPEO010000112.1"/>
</dbReference>
<dbReference type="EMBL" id="QJKI01000004">
    <property type="protein sequence ID" value="PXX80348.1"/>
    <property type="molecule type" value="Genomic_DNA"/>
</dbReference>
<dbReference type="InterPro" id="IPR029058">
    <property type="entry name" value="AB_hydrolase_fold"/>
</dbReference>
<keyword evidence="3" id="KW-1185">Reference proteome</keyword>
<gene>
    <name evidence="2" type="ORF">DFR34_104123</name>
</gene>
<dbReference type="Proteomes" id="UP000247555">
    <property type="component" value="Unassembled WGS sequence"/>
</dbReference>
<name>A0A318KU34_9NEIS</name>
<dbReference type="InterPro" id="IPR022742">
    <property type="entry name" value="Hydrolase_4"/>
</dbReference>
<dbReference type="AlphaFoldDB" id="A0A318KU34"/>
<accession>A0A318KU34</accession>
<dbReference type="PANTHER" id="PTHR42103:SF2">
    <property type="entry name" value="AB HYDROLASE-1 DOMAIN-CONTAINING PROTEIN"/>
    <property type="match status" value="1"/>
</dbReference>
<dbReference type="Pfam" id="PF12146">
    <property type="entry name" value="Hydrolase_4"/>
    <property type="match status" value="1"/>
</dbReference>
<protein>
    <recommendedName>
        <fullName evidence="1">Serine aminopeptidase S33 domain-containing protein</fullName>
    </recommendedName>
</protein>
<evidence type="ECO:0000313" key="2">
    <source>
        <dbReference type="EMBL" id="PXX80348.1"/>
    </source>
</evidence>
<dbReference type="SUPFAM" id="SSF53474">
    <property type="entry name" value="alpha/beta-Hydrolases"/>
    <property type="match status" value="1"/>
</dbReference>
<evidence type="ECO:0000313" key="3">
    <source>
        <dbReference type="Proteomes" id="UP000247555"/>
    </source>
</evidence>
<sequence>MLKLQQEPIYIDGPVGQLETLVIAPKDGAPRGIALIAHPNPLQGGTNTNKVVQTTARALSQHGYICYCPNLRGVGNSGGEHDYGHGEVDDAQAVVDYARAQHGDVPLVLAGFSFGSYVAAQLRQRIDARHLIMLGAAVSPKYAMPHVPADTIVIHGEHDEVISLAQVLDWARPQSLPVVVFPGVGHFFHGKLVLLQQYVQRLVPSL</sequence>
<reference evidence="2 3" key="1">
    <citation type="submission" date="2018-05" db="EMBL/GenBank/DDBJ databases">
        <title>Genomic Encyclopedia of Type Strains, Phase IV (KMG-IV): sequencing the most valuable type-strain genomes for metagenomic binning, comparative biology and taxonomic classification.</title>
        <authorList>
            <person name="Goeker M."/>
        </authorList>
    </citation>
    <scope>NUCLEOTIDE SEQUENCE [LARGE SCALE GENOMIC DNA]</scope>
    <source>
        <strain evidence="2 3">DSM 29661</strain>
    </source>
</reference>
<dbReference type="OrthoDB" id="9800435at2"/>
<organism evidence="2 3">
    <name type="scientific">Rivihabitans pingtungensis</name>
    <dbReference type="NCBI Taxonomy" id="1054498"/>
    <lineage>
        <taxon>Bacteria</taxon>
        <taxon>Pseudomonadati</taxon>
        <taxon>Pseudomonadota</taxon>
        <taxon>Betaproteobacteria</taxon>
        <taxon>Neisseriales</taxon>
        <taxon>Aquaspirillaceae</taxon>
        <taxon>Rivihabitans</taxon>
    </lineage>
</organism>
<dbReference type="PANTHER" id="PTHR42103">
    <property type="entry name" value="ALPHA/BETA-HYDROLASES SUPERFAMILY PROTEIN"/>
    <property type="match status" value="1"/>
</dbReference>
<proteinExistence type="predicted"/>
<feature type="domain" description="Serine aminopeptidase S33" evidence="1">
    <location>
        <begin position="44"/>
        <end position="143"/>
    </location>
</feature>